<dbReference type="AlphaFoldDB" id="A0A8X6M721"/>
<dbReference type="EMBL" id="BMAV01024409">
    <property type="protein sequence ID" value="GFS33009.1"/>
    <property type="molecule type" value="Genomic_DNA"/>
</dbReference>
<keyword evidence="2" id="KW-1185">Reference proteome</keyword>
<accession>A0A8X6M721</accession>
<reference evidence="1" key="1">
    <citation type="submission" date="2020-08" db="EMBL/GenBank/DDBJ databases">
        <title>Multicomponent nature underlies the extraordinary mechanical properties of spider dragline silk.</title>
        <authorList>
            <person name="Kono N."/>
            <person name="Nakamura H."/>
            <person name="Mori M."/>
            <person name="Yoshida Y."/>
            <person name="Ohtoshi R."/>
            <person name="Malay A.D."/>
            <person name="Moran D.A.P."/>
            <person name="Tomita M."/>
            <person name="Numata K."/>
            <person name="Arakawa K."/>
        </authorList>
    </citation>
    <scope>NUCLEOTIDE SEQUENCE</scope>
</reference>
<name>A0A8X6M721_9ARAC</name>
<organism evidence="1 2">
    <name type="scientific">Trichonephila inaurata madagascariensis</name>
    <dbReference type="NCBI Taxonomy" id="2747483"/>
    <lineage>
        <taxon>Eukaryota</taxon>
        <taxon>Metazoa</taxon>
        <taxon>Ecdysozoa</taxon>
        <taxon>Arthropoda</taxon>
        <taxon>Chelicerata</taxon>
        <taxon>Arachnida</taxon>
        <taxon>Araneae</taxon>
        <taxon>Araneomorphae</taxon>
        <taxon>Entelegynae</taxon>
        <taxon>Araneoidea</taxon>
        <taxon>Nephilidae</taxon>
        <taxon>Trichonephila</taxon>
        <taxon>Trichonephila inaurata</taxon>
    </lineage>
</organism>
<gene>
    <name evidence="1" type="ORF">TNIN_412191</name>
</gene>
<protein>
    <submittedName>
        <fullName evidence="1">Uncharacterized protein</fullName>
    </submittedName>
</protein>
<evidence type="ECO:0000313" key="2">
    <source>
        <dbReference type="Proteomes" id="UP000886998"/>
    </source>
</evidence>
<sequence length="103" mass="12007">MTYVREIEIYNLSSLFDLMQTMSEGFTEQSDLTQFITQKTKSILNSHSKFGTLMIAFKQLFPISMLKEEETKLNLDSYSLDENFDSNLLIQIFDNVTKEKKMG</sequence>
<proteinExistence type="predicted"/>
<dbReference type="Proteomes" id="UP000886998">
    <property type="component" value="Unassembled WGS sequence"/>
</dbReference>
<comment type="caution">
    <text evidence="1">The sequence shown here is derived from an EMBL/GenBank/DDBJ whole genome shotgun (WGS) entry which is preliminary data.</text>
</comment>
<evidence type="ECO:0000313" key="1">
    <source>
        <dbReference type="EMBL" id="GFS33009.1"/>
    </source>
</evidence>